<sequence>MAETEEESGCTACLTRLDRFGLFGDEASHGYVRVMQGEQAGFHDSGKPLLASTVDTFEDDDDEGMESKLDTMSKLDSMMGSMMSSLDSMTDPSTPGRRRRSTMDTEIELFKERAEVRSDPLLRPPRTIAGICLAGFCMLLGAGAGAAAGYFGLYLEPRILMSAECHTIKPIRHLGVDAMHLMRLVESFYCHSMRTSQMVELFCPLALGAGGAVAALRLAYGHAYFKQWTDEESMNELKKLYSLRTVGTKFVLRCWRMRRSTVFCFQVVVMMWLRYTVDLWMDIEAMKIFLQEHQPWFFTLNLLGVFLGLLWTAYEFYNVITSPGSKITNTEIFFAGLTLPLLGQHVTYLAILSLFRGSLHPFLFVSTLAEAILESSISSFIQTYAVVFTSRLTWDQKAQLYFSVFSSFVSIGYAFSTIDMFQGGRMLVKVPGFCKSFNARFGVVFFFRVAEITSRATSLALFQTVTRPYGMFVVIAADGVIMSIFTIFYQCRVGQFAPVERFAFVRQNFFYVIPSVLFCRMAPILEKDTVITIPPIIYYTIRYLELAGMVAVAGEWMEWDKDYARDLFEDDGLILAAFALSTVMMLVLGIIIRSFLSVRTLMDTSGEIWSEHEFNSAQHALKNRILEDHPADLKAIKIVSKLLESDLKMTGSQCHSFAREAGFPPAAHWDSNFLRAKVALIIKEALLAVEGFDFSNARSRHRTLLNSGSLVSIRSTGRSLTSKGDRIVGHMSNDLANQKFVLECDEGLLISGNKMRLRALTSGELLGLVKTDPLNYELRLQPTWSEEAATFFSPLLVHEEIYRSASRFAQFVHMGSGLEVVELRVSKRRGQSLKDWDSSGWRIFAINGKTPSREEVDEILQKGKGSKMVKAQSSVSDPHSDSNMDLWKSLRPGVEAAARGEYIVQFVRRDASDTPIMAGSKVLLQHAGGWTNTPMGMSESVTSDVDDAAEAPEEQDRFMPRIVEGEGGLTFTMETAEFGSKDDPSIYQWAANLIGDLADTVQLQESFAEKYRTLTVVTFNARSTGMAGVKGILQADPDLHLRVLSNLLQPIRQEKDIRVEYLLSEVLMDLEFDFDNENPGEPMTITAFEDDDDGSAMALQNCGVQVGDQLLLIELMEEDGSMKKISGFVEIRDLLMEAEEEDVDTTGFLTFRCKGRSTHVEETNETVKKAVAQSLIIAELLPTWTELQQAAHKSVERQQVCDMKEGLLSHGLLFRTKCDLVQALISTGFALHHDDFASKALQLHKRFDPATDEVLWKFFSGRDNAELRDEILIVQLDVLTNTWRSLPQIIKEDIPDVVRTLFHPDVEITLIHDAARVLMQRWESVRESEGEMDSLKMPDQLVRFFKYMRPASDDSAGHREFSMHWIVNAWQADRIQQRKVQALLSDIARLFESAETFWERRVKDAHARAEEAKKLLEQAVRQEVIRVVLCSSIEDLEKVKGMLTDDLMLKQDCKIGDSENVPKGKCLVWSQGIVMEKFKTFKTPSPDLAKIRRELTRLYEGKDVRLLFSGLDFDRQHDESQKALDSLQKYIVMAKTAGEAFPSIKQILDDLSDVLHKSQLFKKDQEAKRKVILKEKELQATMKVAERRLQQVEKEKEDIEAKNRKLHEEKGKLEADTKAVRDELAKVMHDVAAEQSTLKRRVQELEVEKKELKDALRTVEGFLKDKRSVSSSPGGAGEDAAKLEKLIQLVERSVK</sequence>
<dbReference type="InterPro" id="IPR018294">
    <property type="entry name" value="ISPD_synthase_CS"/>
</dbReference>
<gene>
    <name evidence="3" type="ORF">CCMP2556_LOCUS46416</name>
</gene>
<feature type="transmembrane region" description="Helical" evidence="2">
    <location>
        <begin position="469"/>
        <end position="489"/>
    </location>
</feature>
<evidence type="ECO:0000256" key="1">
    <source>
        <dbReference type="SAM" id="Coils"/>
    </source>
</evidence>
<name>A0ABP0RBA6_9DINO</name>
<keyword evidence="4" id="KW-1185">Reference proteome</keyword>
<evidence type="ECO:0000313" key="3">
    <source>
        <dbReference type="EMBL" id="CAK9097874.1"/>
    </source>
</evidence>
<feature type="transmembrane region" description="Helical" evidence="2">
    <location>
        <begin position="198"/>
        <end position="220"/>
    </location>
</feature>
<feature type="transmembrane region" description="Helical" evidence="2">
    <location>
        <begin position="260"/>
        <end position="277"/>
    </location>
</feature>
<reference evidence="3 4" key="1">
    <citation type="submission" date="2024-02" db="EMBL/GenBank/DDBJ databases">
        <authorList>
            <person name="Chen Y."/>
            <person name="Shah S."/>
            <person name="Dougan E. K."/>
            <person name="Thang M."/>
            <person name="Chan C."/>
        </authorList>
    </citation>
    <scope>NUCLEOTIDE SEQUENCE [LARGE SCALE GENOMIC DNA]</scope>
</reference>
<dbReference type="PROSITE" id="PS01295">
    <property type="entry name" value="ISPD"/>
    <property type="match status" value="1"/>
</dbReference>
<evidence type="ECO:0000313" key="4">
    <source>
        <dbReference type="Proteomes" id="UP001642484"/>
    </source>
</evidence>
<feature type="transmembrane region" description="Helical" evidence="2">
    <location>
        <begin position="297"/>
        <end position="320"/>
    </location>
</feature>
<keyword evidence="2" id="KW-0472">Membrane</keyword>
<proteinExistence type="predicted"/>
<feature type="transmembrane region" description="Helical" evidence="2">
    <location>
        <begin position="400"/>
        <end position="421"/>
    </location>
</feature>
<dbReference type="Proteomes" id="UP001642484">
    <property type="component" value="Unassembled WGS sequence"/>
</dbReference>
<feature type="transmembrane region" description="Helical" evidence="2">
    <location>
        <begin position="574"/>
        <end position="596"/>
    </location>
</feature>
<feature type="transmembrane region" description="Helical" evidence="2">
    <location>
        <begin position="361"/>
        <end position="388"/>
    </location>
</feature>
<feature type="transmembrane region" description="Helical" evidence="2">
    <location>
        <begin position="332"/>
        <end position="355"/>
    </location>
</feature>
<feature type="transmembrane region" description="Helical" evidence="2">
    <location>
        <begin position="537"/>
        <end position="554"/>
    </location>
</feature>
<dbReference type="EMBL" id="CAXAMN010025783">
    <property type="protein sequence ID" value="CAK9097874.1"/>
    <property type="molecule type" value="Genomic_DNA"/>
</dbReference>
<keyword evidence="1" id="KW-0175">Coiled coil</keyword>
<keyword evidence="2" id="KW-1133">Transmembrane helix</keyword>
<organism evidence="3 4">
    <name type="scientific">Durusdinium trenchii</name>
    <dbReference type="NCBI Taxonomy" id="1381693"/>
    <lineage>
        <taxon>Eukaryota</taxon>
        <taxon>Sar</taxon>
        <taxon>Alveolata</taxon>
        <taxon>Dinophyceae</taxon>
        <taxon>Suessiales</taxon>
        <taxon>Symbiodiniaceae</taxon>
        <taxon>Durusdinium</taxon>
    </lineage>
</organism>
<keyword evidence="2" id="KW-0812">Transmembrane</keyword>
<comment type="caution">
    <text evidence="3">The sequence shown here is derived from an EMBL/GenBank/DDBJ whole genome shotgun (WGS) entry which is preliminary data.</text>
</comment>
<evidence type="ECO:0000256" key="2">
    <source>
        <dbReference type="SAM" id="Phobius"/>
    </source>
</evidence>
<feature type="transmembrane region" description="Helical" evidence="2">
    <location>
        <begin position="509"/>
        <end position="525"/>
    </location>
</feature>
<protein>
    <submittedName>
        <fullName evidence="3">Uncharacterized protein</fullName>
    </submittedName>
</protein>
<accession>A0ABP0RBA6</accession>
<feature type="transmembrane region" description="Helical" evidence="2">
    <location>
        <begin position="127"/>
        <end position="151"/>
    </location>
</feature>
<feature type="coiled-coil region" evidence="1">
    <location>
        <begin position="1575"/>
        <end position="1662"/>
    </location>
</feature>